<reference evidence="5" key="1">
    <citation type="journal article" date="2018" name="Nat. Microbiol.">
        <title>Leveraging single-cell genomics to expand the fungal tree of life.</title>
        <authorList>
            <person name="Ahrendt S.R."/>
            <person name="Quandt C.A."/>
            <person name="Ciobanu D."/>
            <person name="Clum A."/>
            <person name="Salamov A."/>
            <person name="Andreopoulos B."/>
            <person name="Cheng J.F."/>
            <person name="Woyke T."/>
            <person name="Pelin A."/>
            <person name="Henrissat B."/>
            <person name="Reynolds N.K."/>
            <person name="Benny G.L."/>
            <person name="Smith M.E."/>
            <person name="James T.Y."/>
            <person name="Grigoriev I.V."/>
        </authorList>
    </citation>
    <scope>NUCLEOTIDE SEQUENCE [LARGE SCALE GENOMIC DNA]</scope>
    <source>
        <strain evidence="5">RSA 468</strain>
    </source>
</reference>
<dbReference type="EMBL" id="ML004385">
    <property type="protein sequence ID" value="RKP33115.1"/>
    <property type="molecule type" value="Genomic_DNA"/>
</dbReference>
<keyword evidence="5" id="KW-1185">Reference proteome</keyword>
<feature type="region of interest" description="Disordered" evidence="3">
    <location>
        <begin position="1"/>
        <end position="20"/>
    </location>
</feature>
<gene>
    <name evidence="4" type="ORF">BJ085DRAFT_40712</name>
</gene>
<dbReference type="PANTHER" id="PTHR11567">
    <property type="entry name" value="ACID PHOSPHATASE-RELATED"/>
    <property type="match status" value="1"/>
</dbReference>
<keyword evidence="2" id="KW-0378">Hydrolase</keyword>
<evidence type="ECO:0000256" key="2">
    <source>
        <dbReference type="ARBA" id="ARBA00022801"/>
    </source>
</evidence>
<dbReference type="Gene3D" id="3.40.50.1240">
    <property type="entry name" value="Phosphoglycerate mutase-like"/>
    <property type="match status" value="1"/>
</dbReference>
<dbReference type="SUPFAM" id="SSF53254">
    <property type="entry name" value="Phosphoglycerate mutase-like"/>
    <property type="match status" value="1"/>
</dbReference>
<evidence type="ECO:0000256" key="1">
    <source>
        <dbReference type="ARBA" id="ARBA00005375"/>
    </source>
</evidence>
<protein>
    <submittedName>
        <fullName evidence="4">Histidine phosphatase superfamily</fullName>
    </submittedName>
</protein>
<dbReference type="InterPro" id="IPR033379">
    <property type="entry name" value="Acid_Pase_AS"/>
</dbReference>
<sequence length="534" mass="60379">MVAPYTPKTTVPPPPAFSQAAPVPIHDPDFIRAHYPSYLQLKLVQIVHRHGERTPERRRFASAVPTVWNLCHHGNKYHRQFMEALHRYSDRDSGKTAPGGGLNRRTDREQQNTEVLSTPAHEKDSQDNYLPGQYYQTVFDSPAQLARRERNLQKLAAAAPSSTSETLTPDSCAYGQLTDVGRETLFRLGTSLRSIYVDQLGFLPAVPNRTSEYYLRCTGYTRTFESLHQLLSGLYPAFKSPALMAASLLSKQAPSATEPTNSPQLPFNINVRAPSLENLYGDHSCTRYFELSRLALARVYGGMHAEWNHFLTTQIYPSAIGPEVKTYQERHPNRLNTHWLYDTLMALRAHNLPLPTGITDANLNEIERLTVQEWTESMKDSIPLLRLTSGRFINELVTQMLDKVKAQADPLHVGHRLAQERPYDPNHLKLSVYSAHDSSILPLLTILDPQGKEWPSYGANVTLELFQDPHLAPSQLETLDPSVPSPREVSPAGSSLPLANKADVEVRELDLPRDQYANYFVRVRYNNRFLTLPE</sequence>
<feature type="region of interest" description="Disordered" evidence="3">
    <location>
        <begin position="89"/>
        <end position="128"/>
    </location>
</feature>
<dbReference type="Proteomes" id="UP000268162">
    <property type="component" value="Unassembled WGS sequence"/>
</dbReference>
<dbReference type="InterPro" id="IPR050645">
    <property type="entry name" value="Histidine_acid_phosphatase"/>
</dbReference>
<dbReference type="AlphaFoldDB" id="A0A4P9ZJ78"/>
<evidence type="ECO:0000313" key="5">
    <source>
        <dbReference type="Proteomes" id="UP000268162"/>
    </source>
</evidence>
<dbReference type="STRING" id="215637.A0A4P9ZJ78"/>
<name>A0A4P9ZJ78_9FUNG</name>
<dbReference type="PANTHER" id="PTHR11567:SF110">
    <property type="entry name" value="2-PHOSPHOXYLOSE PHOSPHATASE 1"/>
    <property type="match status" value="1"/>
</dbReference>
<feature type="non-terminal residue" evidence="4">
    <location>
        <position position="534"/>
    </location>
</feature>
<dbReference type="Pfam" id="PF00328">
    <property type="entry name" value="His_Phos_2"/>
    <property type="match status" value="1"/>
</dbReference>
<dbReference type="GO" id="GO:0016791">
    <property type="term" value="F:phosphatase activity"/>
    <property type="evidence" value="ECO:0007669"/>
    <property type="project" value="TreeGrafter"/>
</dbReference>
<organism evidence="4 5">
    <name type="scientific">Dimargaris cristalligena</name>
    <dbReference type="NCBI Taxonomy" id="215637"/>
    <lineage>
        <taxon>Eukaryota</taxon>
        <taxon>Fungi</taxon>
        <taxon>Fungi incertae sedis</taxon>
        <taxon>Zoopagomycota</taxon>
        <taxon>Kickxellomycotina</taxon>
        <taxon>Dimargaritomycetes</taxon>
        <taxon>Dimargaritales</taxon>
        <taxon>Dimargaritaceae</taxon>
        <taxon>Dimargaris</taxon>
    </lineage>
</organism>
<accession>A0A4P9ZJ78</accession>
<dbReference type="InterPro" id="IPR000560">
    <property type="entry name" value="His_Pase_clade-2"/>
</dbReference>
<proteinExistence type="inferred from homology"/>
<evidence type="ECO:0000256" key="3">
    <source>
        <dbReference type="SAM" id="MobiDB-lite"/>
    </source>
</evidence>
<dbReference type="PROSITE" id="PS00616">
    <property type="entry name" value="HIS_ACID_PHOSPHAT_1"/>
    <property type="match status" value="1"/>
</dbReference>
<comment type="similarity">
    <text evidence="1">Belongs to the histidine acid phosphatase family.</text>
</comment>
<evidence type="ECO:0000313" key="4">
    <source>
        <dbReference type="EMBL" id="RKP33115.1"/>
    </source>
</evidence>
<dbReference type="InterPro" id="IPR029033">
    <property type="entry name" value="His_PPase_superfam"/>
</dbReference>